<name>A0A1D7U827_9HYPH</name>
<proteinExistence type="predicted"/>
<sequence length="114" mass="12590">MRRLAFATLAVALPAAAFAHHGWGSYDAQNPVTLTGPIKTLEYINPHVHADIAADGKDWELTFAPPSRMQARGALQELIKVGTTITAYGYPSRVKQGEMRAEWIEVAGKRFELR</sequence>
<dbReference type="KEGG" id="bvv:BHK69_26530"/>
<organism evidence="2 3">
    <name type="scientific">Bosea vaviloviae</name>
    <dbReference type="NCBI Taxonomy" id="1526658"/>
    <lineage>
        <taxon>Bacteria</taxon>
        <taxon>Pseudomonadati</taxon>
        <taxon>Pseudomonadota</taxon>
        <taxon>Alphaproteobacteria</taxon>
        <taxon>Hyphomicrobiales</taxon>
        <taxon>Boseaceae</taxon>
        <taxon>Bosea</taxon>
    </lineage>
</organism>
<dbReference type="Pfam" id="PF19649">
    <property type="entry name" value="DUF6152"/>
    <property type="match status" value="1"/>
</dbReference>
<dbReference type="STRING" id="1526658.BHK69_26530"/>
<keyword evidence="1" id="KW-0732">Signal</keyword>
<dbReference type="InterPro" id="IPR046150">
    <property type="entry name" value="DUF6152"/>
</dbReference>
<dbReference type="RefSeq" id="WP_069692723.1">
    <property type="nucleotide sequence ID" value="NZ_CP017147.1"/>
</dbReference>
<dbReference type="AlphaFoldDB" id="A0A1D7U827"/>
<reference evidence="2 3" key="1">
    <citation type="journal article" date="2015" name="Antonie Van Leeuwenhoek">
        <title>Bosea vaviloviae sp. nov., a new species of slow-growing rhizobia isolated from nodules of the relict species Vavilovia formosa (Stev.) Fed.</title>
        <authorList>
            <person name="Safronova V.I."/>
            <person name="Kuznetsova I.G."/>
            <person name="Sazanova A.L."/>
            <person name="Kimeklis A.K."/>
            <person name="Belimov A.A."/>
            <person name="Andronov E.E."/>
            <person name="Pinaev A.G."/>
            <person name="Chizhevskaya E.P."/>
            <person name="Pukhaev A.R."/>
            <person name="Popov K.P."/>
            <person name="Willems A."/>
            <person name="Tikhonovich I.A."/>
        </authorList>
    </citation>
    <scope>NUCLEOTIDE SEQUENCE [LARGE SCALE GENOMIC DNA]</scope>
    <source>
        <strain evidence="2 3">Vaf18</strain>
    </source>
</reference>
<evidence type="ECO:0000256" key="1">
    <source>
        <dbReference type="SAM" id="SignalP"/>
    </source>
</evidence>
<evidence type="ECO:0000313" key="3">
    <source>
        <dbReference type="Proteomes" id="UP000094969"/>
    </source>
</evidence>
<dbReference type="Proteomes" id="UP000094969">
    <property type="component" value="Chromosome"/>
</dbReference>
<evidence type="ECO:0000313" key="2">
    <source>
        <dbReference type="EMBL" id="AOO83523.1"/>
    </source>
</evidence>
<gene>
    <name evidence="2" type="ORF">BHK69_26530</name>
</gene>
<feature type="signal peptide" evidence="1">
    <location>
        <begin position="1"/>
        <end position="19"/>
    </location>
</feature>
<keyword evidence="3" id="KW-1185">Reference proteome</keyword>
<dbReference type="OrthoDB" id="512581at2"/>
<protein>
    <submittedName>
        <fullName evidence="2">Uncharacterized protein</fullName>
    </submittedName>
</protein>
<feature type="chain" id="PRO_5009100139" evidence="1">
    <location>
        <begin position="20"/>
        <end position="114"/>
    </location>
</feature>
<dbReference type="EMBL" id="CP017147">
    <property type="protein sequence ID" value="AOO83523.1"/>
    <property type="molecule type" value="Genomic_DNA"/>
</dbReference>
<accession>A0A1D7U827</accession>